<protein>
    <recommendedName>
        <fullName evidence="1">VOC domain-containing protein</fullName>
    </recommendedName>
</protein>
<dbReference type="CDD" id="cd06587">
    <property type="entry name" value="VOC"/>
    <property type="match status" value="1"/>
</dbReference>
<reference evidence="3" key="1">
    <citation type="submission" date="2016-11" db="EMBL/GenBank/DDBJ databases">
        <authorList>
            <person name="Varghese N."/>
            <person name="Submissions S."/>
        </authorList>
    </citation>
    <scope>NUCLEOTIDE SEQUENCE [LARGE SCALE GENOMIC DNA]</scope>
    <source>
        <strain evidence="3">DSM 22363</strain>
    </source>
</reference>
<dbReference type="InterPro" id="IPR029068">
    <property type="entry name" value="Glyas_Bleomycin-R_OHBP_Dase"/>
</dbReference>
<dbReference type="SUPFAM" id="SSF54593">
    <property type="entry name" value="Glyoxalase/Bleomycin resistance protein/Dihydroxybiphenyl dioxygenase"/>
    <property type="match status" value="1"/>
</dbReference>
<accession>A0A1N6GQW9</accession>
<proteinExistence type="predicted"/>
<evidence type="ECO:0000259" key="1">
    <source>
        <dbReference type="PROSITE" id="PS51819"/>
    </source>
</evidence>
<dbReference type="Proteomes" id="UP000185192">
    <property type="component" value="Unassembled WGS sequence"/>
</dbReference>
<dbReference type="InterPro" id="IPR004360">
    <property type="entry name" value="Glyas_Fos-R_dOase_dom"/>
</dbReference>
<dbReference type="InterPro" id="IPR037523">
    <property type="entry name" value="VOC_core"/>
</dbReference>
<dbReference type="Gene3D" id="3.10.180.10">
    <property type="entry name" value="2,3-Dihydroxybiphenyl 1,2-Dioxygenase, domain 1"/>
    <property type="match status" value="1"/>
</dbReference>
<organism evidence="2 3">
    <name type="scientific">Parasphingorhabdus marina DSM 22363</name>
    <dbReference type="NCBI Taxonomy" id="1123272"/>
    <lineage>
        <taxon>Bacteria</taxon>
        <taxon>Pseudomonadati</taxon>
        <taxon>Pseudomonadota</taxon>
        <taxon>Alphaproteobacteria</taxon>
        <taxon>Sphingomonadales</taxon>
        <taxon>Sphingomonadaceae</taxon>
        <taxon>Parasphingorhabdus</taxon>
    </lineage>
</organism>
<name>A0A1N6GQW9_9SPHN</name>
<dbReference type="OrthoDB" id="2453533at2"/>
<evidence type="ECO:0000313" key="2">
    <source>
        <dbReference type="EMBL" id="SIO09930.1"/>
    </source>
</evidence>
<dbReference type="STRING" id="1123272.SAMN02745824_2943"/>
<dbReference type="Pfam" id="PF00903">
    <property type="entry name" value="Glyoxalase"/>
    <property type="match status" value="1"/>
</dbReference>
<dbReference type="RefSeq" id="WP_074205885.1">
    <property type="nucleotide sequence ID" value="NZ_FSQW01000002.1"/>
</dbReference>
<dbReference type="EMBL" id="FSQW01000002">
    <property type="protein sequence ID" value="SIO09930.1"/>
    <property type="molecule type" value="Genomic_DNA"/>
</dbReference>
<evidence type="ECO:0000313" key="3">
    <source>
        <dbReference type="Proteomes" id="UP000185192"/>
    </source>
</evidence>
<keyword evidence="3" id="KW-1185">Reference proteome</keyword>
<feature type="domain" description="VOC" evidence="1">
    <location>
        <begin position="5"/>
        <end position="120"/>
    </location>
</feature>
<dbReference type="AlphaFoldDB" id="A0A1N6GQW9"/>
<sequence>MSLKYLNEMTCSIGVSDMDAAIDWFTRVLGFELLYKQDDIAWAEMSTGLSAVNLGLGQVEQVPQGGGATPVWGVEDIAASRAHLEQHGVRLDGDIQHIPGLVKLLTFYDPDGNAMMLFEHDRS</sequence>
<dbReference type="PROSITE" id="PS51819">
    <property type="entry name" value="VOC"/>
    <property type="match status" value="1"/>
</dbReference>
<gene>
    <name evidence="2" type="ORF">SAMN02745824_2943</name>
</gene>